<comment type="caution">
    <text evidence="3">The sequence shown here is derived from an EMBL/GenBank/DDBJ whole genome shotgun (WGS) entry which is preliminary data.</text>
</comment>
<name>A0A8B3SAV1_9EURY</name>
<organism evidence="3 4">
    <name type="scientific">Candidatus Argoarchaeum ethanivorans</name>
    <dbReference type="NCBI Taxonomy" id="2608793"/>
    <lineage>
        <taxon>Archaea</taxon>
        <taxon>Methanobacteriati</taxon>
        <taxon>Methanobacteriota</taxon>
        <taxon>Stenosarchaea group</taxon>
        <taxon>Methanomicrobia</taxon>
        <taxon>Methanosarcinales</taxon>
        <taxon>Methanosarcinales incertae sedis</taxon>
        <taxon>GOM Arc I cluster</taxon>
        <taxon>Candidatus Argoarchaeum</taxon>
    </lineage>
</organism>
<evidence type="ECO:0000256" key="1">
    <source>
        <dbReference type="ARBA" id="ARBA00010824"/>
    </source>
</evidence>
<sequence length="193" mass="21590">MSLQRLAATREMLLYYSSLVSRFGVFDENIYIRSVSIICYEVKLRMVDLNSIITLIGTRLAIVGNEFIFYGPAAECEGCKLKNTCNNLKVGNKYRIASVKKEQVHKCAIHDIGVYAVEVVPGQTVALVDSKKAFNGSKIVYEPPDCSEFDCADYDRCHPVGLNVGDKYTIVELLNEERPQCQMGYSLKAVALK</sequence>
<evidence type="ECO:0000313" key="3">
    <source>
        <dbReference type="EMBL" id="RZB33039.1"/>
    </source>
</evidence>
<dbReference type="Proteomes" id="UP000291831">
    <property type="component" value="Unassembled WGS sequence"/>
</dbReference>
<evidence type="ECO:0000256" key="2">
    <source>
        <dbReference type="HAMAP-Rule" id="MF_00498"/>
    </source>
</evidence>
<accession>A0A8B3SAV1</accession>
<dbReference type="AlphaFoldDB" id="A0A8B3SAV1"/>
<dbReference type="PANTHER" id="PTHR40699:SF1">
    <property type="entry name" value="UPF0179 PROTEIN MJ1627"/>
    <property type="match status" value="1"/>
</dbReference>
<dbReference type="EMBL" id="RPGO01000003">
    <property type="protein sequence ID" value="RZB33039.1"/>
    <property type="molecule type" value="Genomic_DNA"/>
</dbReference>
<dbReference type="InterPro" id="IPR005369">
    <property type="entry name" value="UPF0179"/>
</dbReference>
<dbReference type="PANTHER" id="PTHR40699">
    <property type="entry name" value="UPF0179 PROTEIN MJ1627"/>
    <property type="match status" value="1"/>
</dbReference>
<dbReference type="Pfam" id="PF03684">
    <property type="entry name" value="UPF0179"/>
    <property type="match status" value="1"/>
</dbReference>
<proteinExistence type="inferred from homology"/>
<comment type="similarity">
    <text evidence="1 2">Belongs to the UPF0179 family.</text>
</comment>
<dbReference type="HAMAP" id="MF_00498">
    <property type="entry name" value="UPF0179"/>
    <property type="match status" value="1"/>
</dbReference>
<evidence type="ECO:0000313" key="4">
    <source>
        <dbReference type="Proteomes" id="UP000291831"/>
    </source>
</evidence>
<reference evidence="4" key="1">
    <citation type="submission" date="2019-01" db="EMBL/GenBank/DDBJ databases">
        <title>Anaerobic oxidation of ethane by archaea from a marine hydrocarbon seep.</title>
        <authorList>
            <person name="Musat F."/>
        </authorList>
    </citation>
    <scope>NUCLEOTIDE SEQUENCE [LARGE SCALE GENOMIC DNA]</scope>
</reference>
<gene>
    <name evidence="3" type="ORF">AEth_00156</name>
</gene>
<protein>
    <recommendedName>
        <fullName evidence="2">UPF0179 protein AEth_00156</fullName>
    </recommendedName>
</protein>